<dbReference type="PANTHER" id="PTHR23196:SF1">
    <property type="entry name" value="PAX-INTERACTING PROTEIN 1"/>
    <property type="match status" value="1"/>
</dbReference>
<dbReference type="PANTHER" id="PTHR23196">
    <property type="entry name" value="PAX TRANSCRIPTION ACTIVATION DOMAIN INTERACTING PROTEIN"/>
    <property type="match status" value="1"/>
</dbReference>
<keyword evidence="3" id="KW-0539">Nucleus</keyword>
<gene>
    <name evidence="5" type="ORF">MIMGU_mgv1a022848mg</name>
</gene>
<feature type="non-terminal residue" evidence="5">
    <location>
        <position position="1"/>
    </location>
</feature>
<dbReference type="GO" id="GO:0006974">
    <property type="term" value="P:DNA damage response"/>
    <property type="evidence" value="ECO:0007669"/>
    <property type="project" value="UniProtKB-KW"/>
</dbReference>
<dbReference type="eggNOG" id="KOG2043">
    <property type="taxonomic scope" value="Eukaryota"/>
</dbReference>
<dbReference type="AlphaFoldDB" id="A0A022S5I4"/>
<keyword evidence="6" id="KW-1185">Reference proteome</keyword>
<evidence type="ECO:0000313" key="5">
    <source>
        <dbReference type="EMBL" id="EYU46650.1"/>
    </source>
</evidence>
<dbReference type="CDD" id="cd18432">
    <property type="entry name" value="BRCT_PAXIP1_rpt6_like"/>
    <property type="match status" value="1"/>
</dbReference>
<dbReference type="InterPro" id="IPR051579">
    <property type="entry name" value="DDR_Transcriptional_Reg"/>
</dbReference>
<organism evidence="5 6">
    <name type="scientific">Erythranthe guttata</name>
    <name type="common">Yellow monkey flower</name>
    <name type="synonym">Mimulus guttatus</name>
    <dbReference type="NCBI Taxonomy" id="4155"/>
    <lineage>
        <taxon>Eukaryota</taxon>
        <taxon>Viridiplantae</taxon>
        <taxon>Streptophyta</taxon>
        <taxon>Embryophyta</taxon>
        <taxon>Tracheophyta</taxon>
        <taxon>Spermatophyta</taxon>
        <taxon>Magnoliopsida</taxon>
        <taxon>eudicotyledons</taxon>
        <taxon>Gunneridae</taxon>
        <taxon>Pentapetalae</taxon>
        <taxon>asterids</taxon>
        <taxon>lamiids</taxon>
        <taxon>Lamiales</taxon>
        <taxon>Phrymaceae</taxon>
        <taxon>Erythranthe</taxon>
    </lineage>
</organism>
<dbReference type="Gene3D" id="3.40.50.10190">
    <property type="entry name" value="BRCT domain"/>
    <property type="match status" value="2"/>
</dbReference>
<dbReference type="InterPro" id="IPR001357">
    <property type="entry name" value="BRCT_dom"/>
</dbReference>
<dbReference type="Pfam" id="PF16589">
    <property type="entry name" value="BRCT_2"/>
    <property type="match status" value="1"/>
</dbReference>
<evidence type="ECO:0000256" key="1">
    <source>
        <dbReference type="ARBA" id="ARBA00004123"/>
    </source>
</evidence>
<evidence type="ECO:0000259" key="4">
    <source>
        <dbReference type="PROSITE" id="PS50172"/>
    </source>
</evidence>
<feature type="domain" description="BRCT" evidence="4">
    <location>
        <begin position="705"/>
        <end position="794"/>
    </location>
</feature>
<keyword evidence="2" id="KW-0227">DNA damage</keyword>
<dbReference type="SMART" id="SM00292">
    <property type="entry name" value="BRCT"/>
    <property type="match status" value="1"/>
</dbReference>
<evidence type="ECO:0000256" key="2">
    <source>
        <dbReference type="ARBA" id="ARBA00022763"/>
    </source>
</evidence>
<accession>A0A022S5I4</accession>
<dbReference type="GO" id="GO:0005634">
    <property type="term" value="C:nucleus"/>
    <property type="evidence" value="ECO:0007669"/>
    <property type="project" value="UniProtKB-SubCell"/>
</dbReference>
<comment type="subcellular location">
    <subcellularLocation>
        <location evidence="1">Nucleus</location>
    </subcellularLocation>
</comment>
<evidence type="ECO:0000256" key="3">
    <source>
        <dbReference type="ARBA" id="ARBA00023242"/>
    </source>
</evidence>
<protein>
    <recommendedName>
        <fullName evidence="4">BRCT domain-containing protein</fullName>
    </recommendedName>
</protein>
<dbReference type="InterPro" id="IPR036420">
    <property type="entry name" value="BRCT_dom_sf"/>
</dbReference>
<sequence>SIESPITECQLLSMYLSVQSLGDQMEDYCGEEVVLDSDDEGRGLTEAANLVNGRFRVIGRFSGRGSIGSLKRKQVSAGCFRKLDNKVTEQLRIRYDSARSDMCYEKSDAGRASLSNGSSFQDCCVSVDSLPSSLTDQKPIPTSAEEIHMDEEFQNMVRESLVEDSLDERESHESKFMDTGKDANNDCEYAGLNYIQSPEVSESHDKALEFVDRYLSVSDLGSNKYVESRMTNRMQSPPSLWSKGSQCLARRVNLGCTLNKSTPFDWVENPIEKFEYASPRMNKGSVYGSEDDKYGYVSVNQDSGKVKMQNEIPVPQSEELPGSILSTDNFDRFVFKSDGIDKMGSNSGICATHDSSELDKQFDTGLSLQNGENDEEWMLNPDAFDAGLNTQMAAEAMEALMHASPLMVDACSAHQGSENTILDSPNNVNEKNNSKYLASYDEAFVGWRCKGKRSKCVKISTVDHTNVSLPAAKQLKNKRRTVSKLLLSQSLSTKKLMTGKVLNGRNRRKVEGAYLKLSSDSSSEVKTDTAKREENFNLELADRTLSKMNMWNYPKRKRSGHCLPCHSIRSSNQCSPCTAIENIVEKHPVVNEEANNRVKELLVYKRRRKFSVEREQIGSALKLAGHLYSSGKDNAVSDGLQNSVEFHTSVAPGKMKSDSITLQVLENTDKSKQACNPISKSPLMKELMRLGYTESLPDFPSKDSRRRRATEKVSILFSQNLNTSILKKQKKIVARLGFSTASCCSDATHFVTDRFMRTKNMLEAIALGKPVVTHLWLESCEQAGCLIDEKSYILRDEKKEKEIGFSMTVSLSLASQHPLLKGREVLITPNVKPGMDVVKGLVEAVHGQVIADDLLILSCKEDYTTCLPFLEKGASIYDSELLLNGIITHKLEYER</sequence>
<dbReference type="CDD" id="cd17744">
    <property type="entry name" value="BRCT_MDC1_rpt1"/>
    <property type="match status" value="1"/>
</dbReference>
<evidence type="ECO:0000313" key="6">
    <source>
        <dbReference type="Proteomes" id="UP000030748"/>
    </source>
</evidence>
<proteinExistence type="predicted"/>
<name>A0A022S5I4_ERYGU</name>
<dbReference type="STRING" id="4155.A0A022S5I4"/>
<dbReference type="SUPFAM" id="SSF52113">
    <property type="entry name" value="BRCT domain"/>
    <property type="match status" value="1"/>
</dbReference>
<dbReference type="Proteomes" id="UP000030748">
    <property type="component" value="Unassembled WGS sequence"/>
</dbReference>
<dbReference type="EMBL" id="KI630171">
    <property type="protein sequence ID" value="EYU46650.1"/>
    <property type="molecule type" value="Genomic_DNA"/>
</dbReference>
<reference evidence="5 6" key="1">
    <citation type="journal article" date="2013" name="Proc. Natl. Acad. Sci. U.S.A.">
        <title>Fine-scale variation in meiotic recombination in Mimulus inferred from population shotgun sequencing.</title>
        <authorList>
            <person name="Hellsten U."/>
            <person name="Wright K.M."/>
            <person name="Jenkins J."/>
            <person name="Shu S."/>
            <person name="Yuan Y."/>
            <person name="Wessler S.R."/>
            <person name="Schmutz J."/>
            <person name="Willis J.H."/>
            <person name="Rokhsar D.S."/>
        </authorList>
    </citation>
    <scope>NUCLEOTIDE SEQUENCE [LARGE SCALE GENOMIC DNA]</scope>
    <source>
        <strain evidence="6">cv. DUN x IM62</strain>
    </source>
</reference>
<dbReference type="PROSITE" id="PS50172">
    <property type="entry name" value="BRCT"/>
    <property type="match status" value="1"/>
</dbReference>